<evidence type="ECO:0000313" key="3">
    <source>
        <dbReference type="EMBL" id="OAJ36650.1"/>
    </source>
</evidence>
<evidence type="ECO:0000313" key="4">
    <source>
        <dbReference type="Proteomes" id="UP000077115"/>
    </source>
</evidence>
<feature type="domain" description="Phospholipase/carboxylesterase/thioesterase" evidence="2">
    <location>
        <begin position="21"/>
        <end position="248"/>
    </location>
</feature>
<dbReference type="PANTHER" id="PTHR10655">
    <property type="entry name" value="LYSOPHOSPHOLIPASE-RELATED"/>
    <property type="match status" value="1"/>
</dbReference>
<dbReference type="PANTHER" id="PTHR10655:SF67">
    <property type="entry name" value="PHOSPHOLIPASE_CARBOXYLESTERASE SUPERFAMILY (AFU_ORTHOLOGUE AFUA_5G09340)"/>
    <property type="match status" value="1"/>
</dbReference>
<comment type="similarity">
    <text evidence="1">Belongs to the AB hydrolase superfamily. AB hydrolase 2 family.</text>
</comment>
<gene>
    <name evidence="3" type="ORF">BDEG_20803</name>
</gene>
<proteinExistence type="inferred from homology"/>
<name>A0A177WAL0_BATDL</name>
<dbReference type="InterPro" id="IPR029058">
    <property type="entry name" value="AB_hydrolase_fold"/>
</dbReference>
<reference evidence="3 4" key="1">
    <citation type="submission" date="2006-10" db="EMBL/GenBank/DDBJ databases">
        <title>The Genome Sequence of Batrachochytrium dendrobatidis JEL423.</title>
        <authorList>
            <consortium name="The Broad Institute Genome Sequencing Platform"/>
            <person name="Birren B."/>
            <person name="Lander E."/>
            <person name="Galagan J."/>
            <person name="Cuomo C."/>
            <person name="Devon K."/>
            <person name="Jaffe D."/>
            <person name="Butler J."/>
            <person name="Alvarez P."/>
            <person name="Gnerre S."/>
            <person name="Grabherr M."/>
            <person name="Kleber M."/>
            <person name="Mauceli E."/>
            <person name="Brockman W."/>
            <person name="Young S."/>
            <person name="LaButti K."/>
            <person name="Sykes S."/>
            <person name="DeCaprio D."/>
            <person name="Crawford M."/>
            <person name="Koehrsen M."/>
            <person name="Engels R."/>
            <person name="Montgomery P."/>
            <person name="Pearson M."/>
            <person name="Howarth C."/>
            <person name="Larson L."/>
            <person name="White J."/>
            <person name="O'Leary S."/>
            <person name="Kodira C."/>
            <person name="Zeng Q."/>
            <person name="Yandava C."/>
            <person name="Alvarado L."/>
            <person name="Longcore J."/>
            <person name="James T."/>
        </authorList>
    </citation>
    <scope>NUCLEOTIDE SEQUENCE [LARGE SCALE GENOMIC DNA]</scope>
    <source>
        <strain evidence="3 4">JEL423</strain>
    </source>
</reference>
<protein>
    <recommendedName>
        <fullName evidence="2">Phospholipase/carboxylesterase/thioesterase domain-containing protein</fullName>
    </recommendedName>
</protein>
<dbReference type="OrthoDB" id="437457at2759"/>
<accession>A0A177WAL0</accession>
<reference evidence="3 4" key="2">
    <citation type="submission" date="2016-05" db="EMBL/GenBank/DDBJ databases">
        <title>Lineage-specific infection strategies underlie the spectrum of fungal disease in amphibians.</title>
        <authorList>
            <person name="Cuomo C.A."/>
            <person name="Farrer R.A."/>
            <person name="James T."/>
            <person name="Longcore J."/>
            <person name="Birren B."/>
        </authorList>
    </citation>
    <scope>NUCLEOTIDE SEQUENCE [LARGE SCALE GENOMIC DNA]</scope>
    <source>
        <strain evidence="3 4">JEL423</strain>
    </source>
</reference>
<dbReference type="VEuPathDB" id="FungiDB:BDEG_20803"/>
<organism evidence="3 4">
    <name type="scientific">Batrachochytrium dendrobatidis (strain JEL423)</name>
    <dbReference type="NCBI Taxonomy" id="403673"/>
    <lineage>
        <taxon>Eukaryota</taxon>
        <taxon>Fungi</taxon>
        <taxon>Fungi incertae sedis</taxon>
        <taxon>Chytridiomycota</taxon>
        <taxon>Chytridiomycota incertae sedis</taxon>
        <taxon>Chytridiomycetes</taxon>
        <taxon>Rhizophydiales</taxon>
        <taxon>Rhizophydiales incertae sedis</taxon>
        <taxon>Batrachochytrium</taxon>
    </lineage>
</organism>
<dbReference type="Proteomes" id="UP000077115">
    <property type="component" value="Unassembled WGS sequence"/>
</dbReference>
<dbReference type="AlphaFoldDB" id="A0A177WAL0"/>
<dbReference type="GO" id="GO:0008474">
    <property type="term" value="F:palmitoyl-(protein) hydrolase activity"/>
    <property type="evidence" value="ECO:0007669"/>
    <property type="project" value="TreeGrafter"/>
</dbReference>
<dbReference type="Gene3D" id="3.40.50.1820">
    <property type="entry name" value="alpha/beta hydrolase"/>
    <property type="match status" value="1"/>
</dbReference>
<evidence type="ECO:0000256" key="1">
    <source>
        <dbReference type="ARBA" id="ARBA00006499"/>
    </source>
</evidence>
<evidence type="ECO:0000259" key="2">
    <source>
        <dbReference type="Pfam" id="PF02230"/>
    </source>
</evidence>
<dbReference type="SUPFAM" id="SSF53474">
    <property type="entry name" value="alpha/beta-Hydrolases"/>
    <property type="match status" value="1"/>
</dbReference>
<sequence length="277" mass="30581">MPTLKTITKFAGLKQEFRSSNDKVNSNILILLHGLGDTAANFVQFGVKMQLPQTAICAIAGPSNIPYYDQGTGWFPAYNQVDCTDLDSGCKQLRKGIQSTRSLICSFLTECVIASKEHPDGWPAERVFLLGFSQGGIMALDVALMGSWPDTYTSEMPRALELGGVVSISGWIDMDRYDSSNTSINGRVVKKTSVLVTQGISDGAFDMKLFESKKSVLRRFVETEDQLQVGVIAGKGHTMPQSQEEMRIIMGWFARVLWLRNLALEALPDIVDITNMK</sequence>
<dbReference type="InterPro" id="IPR003140">
    <property type="entry name" value="PLipase/COase/thioEstase"/>
</dbReference>
<dbReference type="GO" id="GO:0052689">
    <property type="term" value="F:carboxylic ester hydrolase activity"/>
    <property type="evidence" value="ECO:0007669"/>
    <property type="project" value="TreeGrafter"/>
</dbReference>
<dbReference type="GO" id="GO:0005737">
    <property type="term" value="C:cytoplasm"/>
    <property type="evidence" value="ECO:0007669"/>
    <property type="project" value="TreeGrafter"/>
</dbReference>
<dbReference type="InterPro" id="IPR050565">
    <property type="entry name" value="LYPA1-2/EST-like"/>
</dbReference>
<dbReference type="EMBL" id="DS022300">
    <property type="protein sequence ID" value="OAJ36650.1"/>
    <property type="molecule type" value="Genomic_DNA"/>
</dbReference>
<dbReference type="Pfam" id="PF02230">
    <property type="entry name" value="Abhydrolase_2"/>
    <property type="match status" value="1"/>
</dbReference>
<dbReference type="STRING" id="403673.A0A177WAL0"/>